<dbReference type="AlphaFoldDB" id="A0A7Z0CJT0"/>
<dbReference type="InterPro" id="IPR003439">
    <property type="entry name" value="ABC_transporter-like_ATP-bd"/>
</dbReference>
<keyword evidence="2" id="KW-0547">Nucleotide-binding</keyword>
<evidence type="ECO:0000256" key="2">
    <source>
        <dbReference type="ARBA" id="ARBA00022741"/>
    </source>
</evidence>
<dbReference type="PANTHER" id="PTHR42781:SF4">
    <property type="entry name" value="SPERMIDINE_PUTRESCINE IMPORT ATP-BINDING PROTEIN POTA"/>
    <property type="match status" value="1"/>
</dbReference>
<dbReference type="GO" id="GO:0016887">
    <property type="term" value="F:ATP hydrolysis activity"/>
    <property type="evidence" value="ECO:0007669"/>
    <property type="project" value="InterPro"/>
</dbReference>
<keyword evidence="6" id="KW-1185">Reference proteome</keyword>
<evidence type="ECO:0000313" key="6">
    <source>
        <dbReference type="Proteomes" id="UP000547973"/>
    </source>
</evidence>
<dbReference type="EMBL" id="JACBZO010000001">
    <property type="protein sequence ID" value="NYI41040.1"/>
    <property type="molecule type" value="Genomic_DNA"/>
</dbReference>
<evidence type="ECO:0000256" key="1">
    <source>
        <dbReference type="ARBA" id="ARBA00022448"/>
    </source>
</evidence>
<keyword evidence="3 5" id="KW-0067">ATP-binding</keyword>
<organism evidence="5 6">
    <name type="scientific">Demequina lutea</name>
    <dbReference type="NCBI Taxonomy" id="431489"/>
    <lineage>
        <taxon>Bacteria</taxon>
        <taxon>Bacillati</taxon>
        <taxon>Actinomycetota</taxon>
        <taxon>Actinomycetes</taxon>
        <taxon>Micrococcales</taxon>
        <taxon>Demequinaceae</taxon>
        <taxon>Demequina</taxon>
    </lineage>
</organism>
<feature type="domain" description="ABC transporter" evidence="4">
    <location>
        <begin position="1"/>
        <end position="234"/>
    </location>
</feature>
<dbReference type="InterPro" id="IPR003593">
    <property type="entry name" value="AAA+_ATPase"/>
</dbReference>
<proteinExistence type="predicted"/>
<dbReference type="InterPro" id="IPR027417">
    <property type="entry name" value="P-loop_NTPase"/>
</dbReference>
<sequence>MTLDAVVGVSSRAVKAVLHVPEGTTLALLGPNGAGKTTVIEALAGLTEPDSGHATLGDAVLFSDRGGRMRLTESRSRGIALVTQDAALFPHVSVLDNVAFPSRSRGNSRADSRADAHEWLERVGAGHLAARRPRTLSGGEARRVAVARALASDPRLMLLDEPFASLDIESAVAMRSLLREVLKGRTAVLSTHDGLDAIDLAHTIAVLDHGIVVEGGATSATFEHPRTAFTAALAGLVWLSGTWVEGALTLADGQLVPAIGEGLTLGAAVAVTINPRAVKIVPPTTPGGVRDNVLALEPRGDGIVRVRCSALWADVSIAEASHFLPRVGEPAHFDVAARPHAFSLDS</sequence>
<dbReference type="RefSeq" id="WP_062075291.1">
    <property type="nucleotide sequence ID" value="NZ_BBRC01000007.1"/>
</dbReference>
<dbReference type="PROSITE" id="PS50893">
    <property type="entry name" value="ABC_TRANSPORTER_2"/>
    <property type="match status" value="1"/>
</dbReference>
<protein>
    <submittedName>
        <fullName evidence="5">Molybdate transport system ATP-binding protein</fullName>
    </submittedName>
</protein>
<dbReference type="SUPFAM" id="SSF52540">
    <property type="entry name" value="P-loop containing nucleoside triphosphate hydrolases"/>
    <property type="match status" value="1"/>
</dbReference>
<keyword evidence="1" id="KW-0813">Transport</keyword>
<comment type="caution">
    <text evidence="5">The sequence shown here is derived from an EMBL/GenBank/DDBJ whole genome shotgun (WGS) entry which is preliminary data.</text>
</comment>
<dbReference type="OrthoDB" id="9112331at2"/>
<evidence type="ECO:0000259" key="4">
    <source>
        <dbReference type="PROSITE" id="PS50893"/>
    </source>
</evidence>
<dbReference type="GO" id="GO:0005524">
    <property type="term" value="F:ATP binding"/>
    <property type="evidence" value="ECO:0007669"/>
    <property type="project" value="UniProtKB-KW"/>
</dbReference>
<dbReference type="Gene3D" id="3.40.50.300">
    <property type="entry name" value="P-loop containing nucleotide triphosphate hydrolases"/>
    <property type="match status" value="1"/>
</dbReference>
<dbReference type="PANTHER" id="PTHR42781">
    <property type="entry name" value="SPERMIDINE/PUTRESCINE IMPORT ATP-BINDING PROTEIN POTA"/>
    <property type="match status" value="1"/>
</dbReference>
<reference evidence="5 6" key="1">
    <citation type="submission" date="2020-07" db="EMBL/GenBank/DDBJ databases">
        <title>Sequencing the genomes of 1000 actinobacteria strains.</title>
        <authorList>
            <person name="Klenk H.-P."/>
        </authorList>
    </citation>
    <scope>NUCLEOTIDE SEQUENCE [LARGE SCALE GENOMIC DNA]</scope>
    <source>
        <strain evidence="5 6">DSM 19970</strain>
    </source>
</reference>
<dbReference type="SMART" id="SM00382">
    <property type="entry name" value="AAA"/>
    <property type="match status" value="1"/>
</dbReference>
<name>A0A7Z0CJT0_9MICO</name>
<gene>
    <name evidence="5" type="ORF">BKA03_001159</name>
</gene>
<dbReference type="InterPro" id="IPR017871">
    <property type="entry name" value="ABC_transporter-like_CS"/>
</dbReference>
<evidence type="ECO:0000313" key="5">
    <source>
        <dbReference type="EMBL" id="NYI41040.1"/>
    </source>
</evidence>
<dbReference type="Proteomes" id="UP000547973">
    <property type="component" value="Unassembled WGS sequence"/>
</dbReference>
<dbReference type="InterPro" id="IPR050093">
    <property type="entry name" value="ABC_SmlMolc_Importer"/>
</dbReference>
<dbReference type="PROSITE" id="PS00211">
    <property type="entry name" value="ABC_TRANSPORTER_1"/>
    <property type="match status" value="1"/>
</dbReference>
<dbReference type="Pfam" id="PF00005">
    <property type="entry name" value="ABC_tran"/>
    <property type="match status" value="1"/>
</dbReference>
<accession>A0A7Z0CJT0</accession>
<evidence type="ECO:0000256" key="3">
    <source>
        <dbReference type="ARBA" id="ARBA00022840"/>
    </source>
</evidence>